<accession>A0A238BVK3</accession>
<dbReference type="OrthoDB" id="10520025at2759"/>
<name>A0A238BVK3_9BILA</name>
<reference evidence="1 2" key="1">
    <citation type="submission" date="2015-12" db="EMBL/GenBank/DDBJ databases">
        <title>Draft genome of the nematode, Onchocerca flexuosa.</title>
        <authorList>
            <person name="Mitreva M."/>
        </authorList>
    </citation>
    <scope>NUCLEOTIDE SEQUENCE [LARGE SCALE GENOMIC DNA]</scope>
    <source>
        <strain evidence="1">Red Deer</strain>
    </source>
</reference>
<keyword evidence="2" id="KW-1185">Reference proteome</keyword>
<evidence type="ECO:0000313" key="2">
    <source>
        <dbReference type="Proteomes" id="UP000242913"/>
    </source>
</evidence>
<organism evidence="1 2">
    <name type="scientific">Onchocerca flexuosa</name>
    <dbReference type="NCBI Taxonomy" id="387005"/>
    <lineage>
        <taxon>Eukaryota</taxon>
        <taxon>Metazoa</taxon>
        <taxon>Ecdysozoa</taxon>
        <taxon>Nematoda</taxon>
        <taxon>Chromadorea</taxon>
        <taxon>Rhabditida</taxon>
        <taxon>Spirurina</taxon>
        <taxon>Spiruromorpha</taxon>
        <taxon>Filarioidea</taxon>
        <taxon>Onchocercidae</taxon>
        <taxon>Onchocerca</taxon>
    </lineage>
</organism>
<gene>
    <name evidence="1" type="ORF">X798_03944</name>
</gene>
<dbReference type="EMBL" id="KZ269998">
    <property type="protein sequence ID" value="OZC09014.1"/>
    <property type="molecule type" value="Genomic_DNA"/>
</dbReference>
<dbReference type="AlphaFoldDB" id="A0A238BVK3"/>
<dbReference type="Proteomes" id="UP000242913">
    <property type="component" value="Unassembled WGS sequence"/>
</dbReference>
<sequence>MVNEQMVQVVTNASKKRTVTLEKFLFDTVHSLPLRLSSQTNSESQPITLELAHLNLGQNELKRCTGPEYSYTDDMSSCSGDIRLDHKTGNLPYTLNVPSLPDSFTAEAFIIGLHWKIISKNTPSCGYRRAGYDWDPSKIGISQFKRSNTDEFF</sequence>
<proteinExistence type="predicted"/>
<evidence type="ECO:0000313" key="1">
    <source>
        <dbReference type="EMBL" id="OZC09014.1"/>
    </source>
</evidence>
<protein>
    <submittedName>
        <fullName evidence="1">Uncharacterized protein</fullName>
    </submittedName>
</protein>